<keyword evidence="5" id="KW-0326">Glycosidase</keyword>
<evidence type="ECO:0000256" key="4">
    <source>
        <dbReference type="SAM" id="SignalP"/>
    </source>
</evidence>
<keyword evidence="5" id="KW-0378">Hydrolase</keyword>
<feature type="signal peptide" evidence="4">
    <location>
        <begin position="1"/>
        <end position="27"/>
    </location>
</feature>
<feature type="compositionally biased region" description="Low complexity" evidence="3">
    <location>
        <begin position="349"/>
        <end position="358"/>
    </location>
</feature>
<sequence length="644" mass="73321">MKLRTTILATTASVTLLGLGNSQPVYANSTTSSQVESLKSEFIKAKREYEQAKSIYDNALSSSPSNTIILSDKYIKALKTAFSDFNISQTERDSAKSILQSESLRLKNQNSFHKDVADEGERLDVNNLPLAVRQELSFFAQDLINQVRSQVGTPRVSVSISALDFADKVAKAYVQDNWGWHKMSVSGTLGHDATGINHVAREYGLPTTNSEEEKKGEQNYENLASRLPGFKTANKAQLKEAIYIGMIEFMFNDTEWMHAQSIAGLNWGNVNSKDYFGLSFSSRSSVSSAHFITVSQEDIKRASKSSFSTAAVSDPTSVNRRQAIKKLEEDYKAKEKIYQDFQKQADSKGSQGQSNQGSATVTEPSKPSAGSAEPTKSIENTSDLRDQWKQEGSYWYYFDRAGKALVNSWKGNYYLKSNGVMARNEWVYDTNYKAWYYLKSDGSYAQNSWQGSYYLKSDGKMAQSEWLYDSSYKAWYYLKSDGSYAQNSWQGSYYLKSDGKMAQSEWLYDSSYKAWYYLKSDGSYAQNSWQGSYYLKSDGKMAQSEWLYDSSYKAWYYLKSDGSYAQNSWQGSYYLKSDGKMAQSEWLYDSSYKAWYYLKSDGSYLRDQWFKDGSAWYYLKADGKMAQNETIGAYYLDYSGKWIS</sequence>
<keyword evidence="1" id="KW-0677">Repeat</keyword>
<keyword evidence="4" id="KW-0732">Signal</keyword>
<feature type="region of interest" description="Disordered" evidence="3">
    <location>
        <begin position="342"/>
        <end position="383"/>
    </location>
</feature>
<evidence type="ECO:0000313" key="5">
    <source>
        <dbReference type="EMBL" id="COR33413.1"/>
    </source>
</evidence>
<dbReference type="SUPFAM" id="SSF69360">
    <property type="entry name" value="Cell wall binding repeat"/>
    <property type="match status" value="2"/>
</dbReference>
<evidence type="ECO:0000256" key="3">
    <source>
        <dbReference type="SAM" id="MobiDB-lite"/>
    </source>
</evidence>
<dbReference type="PROSITE" id="PS51170">
    <property type="entry name" value="CW"/>
    <property type="match status" value="1"/>
</dbReference>
<dbReference type="Proteomes" id="UP000046095">
    <property type="component" value="Unassembled WGS sequence"/>
</dbReference>
<reference evidence="5 6" key="1">
    <citation type="submission" date="2015-03" db="EMBL/GenBank/DDBJ databases">
        <authorList>
            <person name="Murphy D."/>
        </authorList>
    </citation>
    <scope>NUCLEOTIDE SEQUENCE [LARGE SCALE GENOMIC DNA]</scope>
    <source>
        <strain evidence="5 6">SMRU1708</strain>
    </source>
</reference>
<dbReference type="Gene3D" id="2.10.270.10">
    <property type="entry name" value="Cholin Binding"/>
    <property type="match status" value="3"/>
</dbReference>
<dbReference type="AlphaFoldDB" id="A0A0U0PCK7"/>
<dbReference type="Gene3D" id="2.20.120.10">
    <property type="entry name" value="Multimodular pneumococcal cell wall endolysin, domain 3"/>
    <property type="match status" value="1"/>
</dbReference>
<proteinExistence type="predicted"/>
<dbReference type="InterPro" id="IPR027607">
    <property type="entry name" value="Surf_Exclu_SEC10/PgrA"/>
</dbReference>
<dbReference type="EMBL" id="CRVC01000003">
    <property type="protein sequence ID" value="COR33413.1"/>
    <property type="molecule type" value="Genomic_DNA"/>
</dbReference>
<dbReference type="Pfam" id="PF01473">
    <property type="entry name" value="Choline_bind_1"/>
    <property type="match status" value="5"/>
</dbReference>
<dbReference type="GO" id="GO:0033925">
    <property type="term" value="F:mannosyl-glycoprotein endo-beta-N-acetylglucosaminidase activity"/>
    <property type="evidence" value="ECO:0007669"/>
    <property type="project" value="UniProtKB-EC"/>
</dbReference>
<protein>
    <submittedName>
        <fullName evidence="5">Choline binding protein</fullName>
        <ecNumber evidence="5">3.2.1.96</ecNumber>
    </submittedName>
</protein>
<feature type="repeat" description="Cell wall-binding" evidence="2">
    <location>
        <begin position="423"/>
        <end position="444"/>
    </location>
</feature>
<name>A0A0U0PCK7_STREE</name>
<gene>
    <name evidence="5" type="primary">lytB_1</name>
    <name evidence="5" type="ORF">ERS021218_00317</name>
</gene>
<evidence type="ECO:0000313" key="6">
    <source>
        <dbReference type="Proteomes" id="UP000046095"/>
    </source>
</evidence>
<dbReference type="Pfam" id="PF19085">
    <property type="entry name" value="Choline_bind_2"/>
    <property type="match status" value="2"/>
</dbReference>
<dbReference type="PATRIC" id="fig|1313.5272.peg.1997"/>
<dbReference type="InterPro" id="IPR018337">
    <property type="entry name" value="Cell_wall/Cho-bd_repeat"/>
</dbReference>
<evidence type="ECO:0000256" key="1">
    <source>
        <dbReference type="ARBA" id="ARBA00022737"/>
    </source>
</evidence>
<dbReference type="NCBIfam" id="TIGR04320">
    <property type="entry name" value="Surf_Exclu_PgrA"/>
    <property type="match status" value="1"/>
</dbReference>
<accession>A0A0U0PCK7</accession>
<feature type="chain" id="PRO_5015047193" evidence="4">
    <location>
        <begin position="28"/>
        <end position="644"/>
    </location>
</feature>
<evidence type="ECO:0000256" key="2">
    <source>
        <dbReference type="PROSITE-ProRule" id="PRU00591"/>
    </source>
</evidence>
<dbReference type="EC" id="3.2.1.96" evidence="5"/>
<organism evidence="5 6">
    <name type="scientific">Streptococcus pneumoniae</name>
    <dbReference type="NCBI Taxonomy" id="1313"/>
    <lineage>
        <taxon>Bacteria</taxon>
        <taxon>Bacillati</taxon>
        <taxon>Bacillota</taxon>
        <taxon>Bacilli</taxon>
        <taxon>Lactobacillales</taxon>
        <taxon>Streptococcaceae</taxon>
        <taxon>Streptococcus</taxon>
    </lineage>
</organism>